<keyword evidence="6" id="KW-0282">Flagellum</keyword>
<dbReference type="STRING" id="1348624.GCA_001591545_03075"/>
<feature type="domain" description="Flagellar basal-body/hook protein C-terminal" evidence="4">
    <location>
        <begin position="233"/>
        <end position="276"/>
    </location>
</feature>
<evidence type="ECO:0000313" key="7">
    <source>
        <dbReference type="Proteomes" id="UP000249134"/>
    </source>
</evidence>
<evidence type="ECO:0000259" key="5">
    <source>
        <dbReference type="Pfam" id="PF22692"/>
    </source>
</evidence>
<dbReference type="AlphaFoldDB" id="A0A2X4WJG3"/>
<keyword evidence="7" id="KW-1185">Reference proteome</keyword>
<dbReference type="NCBIfam" id="TIGR03506">
    <property type="entry name" value="FlgEFG_subfam"/>
    <property type="match status" value="1"/>
</dbReference>
<dbReference type="Proteomes" id="UP000249134">
    <property type="component" value="Chromosome 1"/>
</dbReference>
<dbReference type="PANTHER" id="PTHR30435">
    <property type="entry name" value="FLAGELLAR PROTEIN"/>
    <property type="match status" value="1"/>
</dbReference>
<comment type="subcellular location">
    <subcellularLocation>
        <location evidence="2">Bacterial flagellum basal body</location>
    </subcellularLocation>
</comment>
<keyword evidence="6" id="KW-0966">Cell projection</keyword>
<feature type="domain" description="Flagellar hook protein FlgE/F/G-like D1" evidence="5">
    <location>
        <begin position="104"/>
        <end position="171"/>
    </location>
</feature>
<gene>
    <name evidence="6" type="primary">flgG_2</name>
    <name evidence="6" type="ORF">NCTC4824_03859</name>
</gene>
<dbReference type="Pfam" id="PF00460">
    <property type="entry name" value="Flg_bb_rod"/>
    <property type="match status" value="1"/>
</dbReference>
<organism evidence="6 7">
    <name type="scientific">Lederbergia lenta</name>
    <name type="common">Bacillus lentus</name>
    <dbReference type="NCBI Taxonomy" id="1467"/>
    <lineage>
        <taxon>Bacteria</taxon>
        <taxon>Bacillati</taxon>
        <taxon>Bacillota</taxon>
        <taxon>Bacilli</taxon>
        <taxon>Bacillales</taxon>
        <taxon>Bacillaceae</taxon>
        <taxon>Lederbergia</taxon>
    </lineage>
</organism>
<dbReference type="InterPro" id="IPR020013">
    <property type="entry name" value="Flagellar_FlgE/F/G"/>
</dbReference>
<dbReference type="PANTHER" id="PTHR30435:SF19">
    <property type="entry name" value="FLAGELLAR BASAL-BODY ROD PROTEIN FLGG"/>
    <property type="match status" value="1"/>
</dbReference>
<comment type="similarity">
    <text evidence="1 2">Belongs to the flagella basal body rod proteins family.</text>
</comment>
<dbReference type="Pfam" id="PF06429">
    <property type="entry name" value="Flg_bbr_C"/>
    <property type="match status" value="1"/>
</dbReference>
<accession>A0A2X4WJG3</accession>
<proteinExistence type="inferred from homology"/>
<dbReference type="Pfam" id="PF22692">
    <property type="entry name" value="LlgE_F_G_D1"/>
    <property type="match status" value="1"/>
</dbReference>
<dbReference type="EMBL" id="LS483476">
    <property type="protein sequence ID" value="SQI63029.1"/>
    <property type="molecule type" value="Genomic_DNA"/>
</dbReference>
<protein>
    <submittedName>
        <fullName evidence="6">Flagellar hook-basal body protein</fullName>
    </submittedName>
</protein>
<keyword evidence="6" id="KW-0969">Cilium</keyword>
<dbReference type="SUPFAM" id="SSF117143">
    <property type="entry name" value="Flagellar hook protein flgE"/>
    <property type="match status" value="1"/>
</dbReference>
<dbReference type="InterPro" id="IPR001444">
    <property type="entry name" value="Flag_bb_rod_N"/>
</dbReference>
<evidence type="ECO:0000256" key="1">
    <source>
        <dbReference type="ARBA" id="ARBA00009677"/>
    </source>
</evidence>
<sequence length="279" mass="30967">MTRSMTTAVNTISQLQKQFDIISHNISNVQTNGFKKRDVSFSDMVYQQLNNQPIEEKEVGRLTPQGLRQGVGAKISKSMMVLQQGAIQNTDRALDIAFTEENQFLKVQVQENGQTAIRFTRNGALYLTPSGNNEVMLVTAEGHPVLDDNNNSIVFSDQLKEFTIFQNGVFQAQSENGQQLTANLGVVAINKPQYMEQKGDNLLGLPENLQPGVNPALIYTELTGAERNQVAVQQKALEASNVDLSKEMTEMINVQRALQFQSRSISLSDQMMGLVNGIR</sequence>
<evidence type="ECO:0000259" key="3">
    <source>
        <dbReference type="Pfam" id="PF00460"/>
    </source>
</evidence>
<name>A0A2X4WJG3_LEDLE</name>
<dbReference type="InterPro" id="IPR010930">
    <property type="entry name" value="Flg_bb/hook_C_dom"/>
</dbReference>
<reference evidence="6 7" key="1">
    <citation type="submission" date="2018-06" db="EMBL/GenBank/DDBJ databases">
        <authorList>
            <consortium name="Pathogen Informatics"/>
            <person name="Doyle S."/>
        </authorList>
    </citation>
    <scope>NUCLEOTIDE SEQUENCE [LARGE SCALE GENOMIC DNA]</scope>
    <source>
        <strain evidence="6 7">NCTC4824</strain>
    </source>
</reference>
<dbReference type="GO" id="GO:0009425">
    <property type="term" value="C:bacterial-type flagellum basal body"/>
    <property type="evidence" value="ECO:0007669"/>
    <property type="project" value="UniProtKB-SubCell"/>
</dbReference>
<evidence type="ECO:0000256" key="2">
    <source>
        <dbReference type="RuleBase" id="RU362116"/>
    </source>
</evidence>
<dbReference type="GO" id="GO:0071978">
    <property type="term" value="P:bacterial-type flagellum-dependent swarming motility"/>
    <property type="evidence" value="ECO:0007669"/>
    <property type="project" value="TreeGrafter"/>
</dbReference>
<dbReference type="KEGG" id="blen:NCTC4824_03859"/>
<keyword evidence="2" id="KW-0975">Bacterial flagellum</keyword>
<feature type="domain" description="Flagellar basal body rod protein N-terminal" evidence="3">
    <location>
        <begin position="5"/>
        <end position="35"/>
    </location>
</feature>
<dbReference type="InterPro" id="IPR037925">
    <property type="entry name" value="FlgE/F/G-like"/>
</dbReference>
<dbReference type="InterPro" id="IPR053967">
    <property type="entry name" value="LlgE_F_G-like_D1"/>
</dbReference>
<evidence type="ECO:0000313" key="6">
    <source>
        <dbReference type="EMBL" id="SQI63029.1"/>
    </source>
</evidence>
<dbReference type="RefSeq" id="WP_066144053.1">
    <property type="nucleotide sequence ID" value="NZ_CBCSGM010000004.1"/>
</dbReference>
<evidence type="ECO:0000259" key="4">
    <source>
        <dbReference type="Pfam" id="PF06429"/>
    </source>
</evidence>